<reference evidence="1" key="2">
    <citation type="submission" date="2007-03" db="EMBL/GenBank/DDBJ databases">
        <authorList>
            <consortium name="The International Medicago Genome Annotation Group"/>
        </authorList>
    </citation>
    <scope>NUCLEOTIDE SEQUENCE</scope>
</reference>
<evidence type="ECO:0000313" key="1">
    <source>
        <dbReference type="EMBL" id="ABD32988.2"/>
    </source>
</evidence>
<sequence>MRVLKLLIMNCWKRIHELGLQFQAINLTSKMRYVKLTLIHLARNMRGRFGGLKTLIQNESPSPYYVHCFTHQLQFQLVACAKTHKPVSGFFEMRRDKQLAQFPKLIEEGEIETGSGLNQDSSIARAGDTRWGSHFRTLTSLMTLYGAIVRVIVEVGNDPSFDKFGETVLLLDVLQSFDFIFMLYMMVEILGITNDLSLALQRRDQDLLNDMSLVNDTKKQLKEMRNEGWEDLISRVVKICTKHDIDVPDMDAPYMEGKKPRRVTPVSSVSNLHHYKNVCLFSVLDLQLQELTARFNEENIELVQCVSCFSPAKSFAAFDVNKLLRMAELYPNNFVDCLM</sequence>
<dbReference type="PANTHER" id="PTHR11697:SF230">
    <property type="entry name" value="ZINC FINGER, MYM DOMAIN CONTAINING 1"/>
    <property type="match status" value="1"/>
</dbReference>
<dbReference type="EMBL" id="AC149601">
    <property type="protein sequence ID" value="ABD32988.2"/>
    <property type="molecule type" value="Genomic_DNA"/>
</dbReference>
<dbReference type="PANTHER" id="PTHR11697">
    <property type="entry name" value="GENERAL TRANSCRIPTION FACTOR 2-RELATED ZINC FINGER PROTEIN"/>
    <property type="match status" value="1"/>
</dbReference>
<reference evidence="1" key="1">
    <citation type="submission" date="2005-03" db="EMBL/GenBank/DDBJ databases">
        <authorList>
            <person name="Town C.D."/>
        </authorList>
    </citation>
    <scope>NUCLEOTIDE SEQUENCE</scope>
</reference>
<protein>
    <submittedName>
        <fullName evidence="1">HAT dimerisation, putative</fullName>
    </submittedName>
</protein>
<gene>
    <name evidence="1" type="ORF">MtrDRAFT_AC149601g21v2</name>
</gene>
<dbReference type="InterPro" id="IPR055298">
    <property type="entry name" value="AtLOH3-like"/>
</dbReference>
<name>Q2HTW7_MEDTR</name>
<dbReference type="AlphaFoldDB" id="Q2HTW7"/>
<proteinExistence type="predicted"/>
<organism evidence="1">
    <name type="scientific">Medicago truncatula</name>
    <name type="common">Barrel medic</name>
    <name type="synonym">Medicago tribuloides</name>
    <dbReference type="NCBI Taxonomy" id="3880"/>
    <lineage>
        <taxon>Eukaryota</taxon>
        <taxon>Viridiplantae</taxon>
        <taxon>Streptophyta</taxon>
        <taxon>Embryophyta</taxon>
        <taxon>Tracheophyta</taxon>
        <taxon>Spermatophyta</taxon>
        <taxon>Magnoliopsida</taxon>
        <taxon>eudicotyledons</taxon>
        <taxon>Gunneridae</taxon>
        <taxon>Pentapetalae</taxon>
        <taxon>rosids</taxon>
        <taxon>fabids</taxon>
        <taxon>Fabales</taxon>
        <taxon>Fabaceae</taxon>
        <taxon>Papilionoideae</taxon>
        <taxon>50 kb inversion clade</taxon>
        <taxon>NPAAA clade</taxon>
        <taxon>Hologalegina</taxon>
        <taxon>IRL clade</taxon>
        <taxon>Trifolieae</taxon>
        <taxon>Medicago</taxon>
    </lineage>
</organism>
<accession>Q2HTW7</accession>